<dbReference type="EMBL" id="HF935446">
    <property type="protein sequence ID" value="CCX09240.1"/>
    <property type="molecule type" value="Genomic_DNA"/>
</dbReference>
<dbReference type="AlphaFoldDB" id="U4L272"/>
<feature type="region of interest" description="Disordered" evidence="1">
    <location>
        <begin position="1"/>
        <end position="44"/>
    </location>
</feature>
<keyword evidence="3" id="KW-1185">Reference proteome</keyword>
<name>U4L272_PYROM</name>
<reference evidence="2 3" key="1">
    <citation type="journal article" date="2013" name="PLoS Genet.">
        <title>The genome and development-dependent transcriptomes of Pyronema confluens: a window into fungal evolution.</title>
        <authorList>
            <person name="Traeger S."/>
            <person name="Altegoer F."/>
            <person name="Freitag M."/>
            <person name="Gabaldon T."/>
            <person name="Kempken F."/>
            <person name="Kumar A."/>
            <person name="Marcet-Houben M."/>
            <person name="Poggeler S."/>
            <person name="Stajich J.E."/>
            <person name="Nowrousian M."/>
        </authorList>
    </citation>
    <scope>NUCLEOTIDE SEQUENCE [LARGE SCALE GENOMIC DNA]</scope>
    <source>
        <strain evidence="3">CBS 100304</strain>
        <tissue evidence="2">Vegetative mycelium</tissue>
    </source>
</reference>
<dbReference type="OrthoDB" id="10335800at2759"/>
<protein>
    <submittedName>
        <fullName evidence="2">Uncharacterized protein</fullName>
    </submittedName>
</protein>
<gene>
    <name evidence="2" type="ORF">PCON_08833</name>
</gene>
<evidence type="ECO:0000256" key="1">
    <source>
        <dbReference type="SAM" id="MobiDB-lite"/>
    </source>
</evidence>
<accession>U4L272</accession>
<dbReference type="Proteomes" id="UP000018144">
    <property type="component" value="Unassembled WGS sequence"/>
</dbReference>
<organism evidence="2 3">
    <name type="scientific">Pyronema omphalodes (strain CBS 100304)</name>
    <name type="common">Pyronema confluens</name>
    <dbReference type="NCBI Taxonomy" id="1076935"/>
    <lineage>
        <taxon>Eukaryota</taxon>
        <taxon>Fungi</taxon>
        <taxon>Dikarya</taxon>
        <taxon>Ascomycota</taxon>
        <taxon>Pezizomycotina</taxon>
        <taxon>Pezizomycetes</taxon>
        <taxon>Pezizales</taxon>
        <taxon>Pyronemataceae</taxon>
        <taxon>Pyronema</taxon>
    </lineage>
</organism>
<sequence>MPPLSPVPEDDLPPPHGSVYTYPTPASPAHSRPPPPDMMIYDGPGSKESILASEYAPGRLHEIGGEYYGPRLRGLDTEASSLSDDIEERREYTTWHWPWWFCIRG</sequence>
<proteinExistence type="predicted"/>
<evidence type="ECO:0000313" key="2">
    <source>
        <dbReference type="EMBL" id="CCX09240.1"/>
    </source>
</evidence>
<evidence type="ECO:0000313" key="3">
    <source>
        <dbReference type="Proteomes" id="UP000018144"/>
    </source>
</evidence>